<dbReference type="PANTHER" id="PTHR31683:SF164">
    <property type="entry name" value="PECTATE LYASE 5-RELATED"/>
    <property type="match status" value="1"/>
</dbReference>
<evidence type="ECO:0000313" key="3">
    <source>
        <dbReference type="EMBL" id="KAG6598424.1"/>
    </source>
</evidence>
<dbReference type="GO" id="GO:0030570">
    <property type="term" value="F:pectate lyase activity"/>
    <property type="evidence" value="ECO:0007669"/>
    <property type="project" value="InterPro"/>
</dbReference>
<name>A0AAV6NHZ5_9ROSI</name>
<keyword evidence="3" id="KW-0456">Lyase</keyword>
<dbReference type="PANTHER" id="PTHR31683">
    <property type="entry name" value="PECTATE LYASE 18-RELATED"/>
    <property type="match status" value="1"/>
</dbReference>
<dbReference type="AlphaFoldDB" id="A0AAV6NHZ5"/>
<reference evidence="3 4" key="1">
    <citation type="journal article" date="2021" name="Hortic Res">
        <title>The domestication of Cucurbita argyrosperma as revealed by the genome of its wild relative.</title>
        <authorList>
            <person name="Barrera-Redondo J."/>
            <person name="Sanchez-de la Vega G."/>
            <person name="Aguirre-Liguori J.A."/>
            <person name="Castellanos-Morales G."/>
            <person name="Gutierrez-Guerrero Y.T."/>
            <person name="Aguirre-Dugua X."/>
            <person name="Aguirre-Planter E."/>
            <person name="Tenaillon M.I."/>
            <person name="Lira-Saade R."/>
            <person name="Eguiarte L.E."/>
        </authorList>
    </citation>
    <scope>NUCLEOTIDE SEQUENCE [LARGE SCALE GENOMIC DNA]</scope>
    <source>
        <strain evidence="3">JBR-2021</strain>
    </source>
</reference>
<feature type="region of interest" description="Disordered" evidence="1">
    <location>
        <begin position="183"/>
        <end position="208"/>
    </location>
</feature>
<dbReference type="InterPro" id="IPR002022">
    <property type="entry name" value="Pec_lyase"/>
</dbReference>
<evidence type="ECO:0000259" key="2">
    <source>
        <dbReference type="SMART" id="SM00656"/>
    </source>
</evidence>
<feature type="compositionally biased region" description="Basic and acidic residues" evidence="1">
    <location>
        <begin position="194"/>
        <end position="207"/>
    </location>
</feature>
<feature type="domain" description="Pectate lyase" evidence="2">
    <location>
        <begin position="90"/>
        <end position="195"/>
    </location>
</feature>
<dbReference type="SMART" id="SM00656">
    <property type="entry name" value="Amb_all"/>
    <property type="match status" value="1"/>
</dbReference>
<proteinExistence type="predicted"/>
<sequence>MCAISSSPVADPELVVQEVLSSINNATTRRNLGFLSCGTGNPIDDCWRCDPNWEKNLTDPSDKDSGEPKPGTLRHAVIQKNPYGSPFKRDMVIKLKAELLMNSFKTIDGRGVSVHIAGGPCITIQYVTNIIIHGINIHDCKQGVEHDTVIRILKTRTCKSPLLSTIFGEGLVQRMPRASPTINSQGNRYLAPNNRDRKEVTKREDAPQSKWKNWNWRSSGDLMLNGAFFTRSGAGSSSSYARASSLSAKSSSLVSTMTAGAGVLRCRKGSRC</sequence>
<evidence type="ECO:0000313" key="4">
    <source>
        <dbReference type="Proteomes" id="UP000685013"/>
    </source>
</evidence>
<dbReference type="EMBL" id="JAGKQH010000005">
    <property type="protein sequence ID" value="KAG6598424.1"/>
    <property type="molecule type" value="Genomic_DNA"/>
</dbReference>
<protein>
    <submittedName>
        <fullName evidence="3">Pectate lyase 5</fullName>
    </submittedName>
</protein>
<evidence type="ECO:0000256" key="1">
    <source>
        <dbReference type="SAM" id="MobiDB-lite"/>
    </source>
</evidence>
<dbReference type="Proteomes" id="UP000685013">
    <property type="component" value="Chromosome 5"/>
</dbReference>
<comment type="caution">
    <text evidence="3">The sequence shown here is derived from an EMBL/GenBank/DDBJ whole genome shotgun (WGS) entry which is preliminary data.</text>
</comment>
<feature type="non-terminal residue" evidence="3">
    <location>
        <position position="1"/>
    </location>
</feature>
<gene>
    <name evidence="3" type="ORF">SDJN03_08202</name>
</gene>
<organism evidence="3 4">
    <name type="scientific">Cucurbita argyrosperma subsp. sororia</name>
    <dbReference type="NCBI Taxonomy" id="37648"/>
    <lineage>
        <taxon>Eukaryota</taxon>
        <taxon>Viridiplantae</taxon>
        <taxon>Streptophyta</taxon>
        <taxon>Embryophyta</taxon>
        <taxon>Tracheophyta</taxon>
        <taxon>Spermatophyta</taxon>
        <taxon>Magnoliopsida</taxon>
        <taxon>eudicotyledons</taxon>
        <taxon>Gunneridae</taxon>
        <taxon>Pentapetalae</taxon>
        <taxon>rosids</taxon>
        <taxon>fabids</taxon>
        <taxon>Cucurbitales</taxon>
        <taxon>Cucurbitaceae</taxon>
        <taxon>Cucurbiteae</taxon>
        <taxon>Cucurbita</taxon>
    </lineage>
</organism>
<keyword evidence="4" id="KW-1185">Reference proteome</keyword>
<dbReference type="InterPro" id="IPR045032">
    <property type="entry name" value="PEL"/>
</dbReference>
<accession>A0AAV6NHZ5</accession>